<dbReference type="Pfam" id="PF00575">
    <property type="entry name" value="S1"/>
    <property type="match status" value="1"/>
</dbReference>
<dbReference type="SUPFAM" id="SSF50249">
    <property type="entry name" value="Nucleic acid-binding proteins"/>
    <property type="match status" value="2"/>
</dbReference>
<evidence type="ECO:0000313" key="3">
    <source>
        <dbReference type="EMBL" id="AOW79871.1"/>
    </source>
</evidence>
<feature type="domain" description="S1 motif" evidence="2">
    <location>
        <begin position="16"/>
        <end position="82"/>
    </location>
</feature>
<feature type="compositionally biased region" description="Acidic residues" evidence="1">
    <location>
        <begin position="108"/>
        <end position="122"/>
    </location>
</feature>
<dbReference type="KEGG" id="halh:HTSR_0679"/>
<dbReference type="AlphaFoldDB" id="A0A1D8S3G2"/>
<keyword evidence="3" id="KW-0347">Helicase</keyword>
<accession>A0A1D8S3G2</accession>
<dbReference type="InterPro" id="IPR003029">
    <property type="entry name" value="S1_domain"/>
</dbReference>
<dbReference type="Gene3D" id="2.40.50.140">
    <property type="entry name" value="Nucleic acid-binding proteins"/>
    <property type="match status" value="2"/>
</dbReference>
<dbReference type="Pfam" id="PF01336">
    <property type="entry name" value="tRNA_anti-codon"/>
    <property type="match status" value="1"/>
</dbReference>
<keyword evidence="3" id="KW-0378">Hydrolase</keyword>
<evidence type="ECO:0000256" key="1">
    <source>
        <dbReference type="SAM" id="MobiDB-lite"/>
    </source>
</evidence>
<dbReference type="PROSITE" id="PS50126">
    <property type="entry name" value="S1"/>
    <property type="match status" value="1"/>
</dbReference>
<dbReference type="CDD" id="cd04487">
    <property type="entry name" value="RecJ_OBF2_like"/>
    <property type="match status" value="1"/>
</dbReference>
<feature type="compositionally biased region" description="Acidic residues" evidence="1">
    <location>
        <begin position="156"/>
        <end position="195"/>
    </location>
</feature>
<dbReference type="GO" id="GO:0004386">
    <property type="term" value="F:helicase activity"/>
    <property type="evidence" value="ECO:0007669"/>
    <property type="project" value="UniProtKB-KW"/>
</dbReference>
<reference evidence="3 4" key="1">
    <citation type="submission" date="2016-06" db="EMBL/GenBank/DDBJ databases">
        <title>Discovery of anaerobic lithoheterotrophic haloarchaeon capable of sulfur respiration by hydrogen and formate.</title>
        <authorList>
            <person name="Sorokin D.Y."/>
            <person name="Kublanov I.V."/>
            <person name="Roman P."/>
            <person name="Sinninghe Damste J.S."/>
            <person name="Golyshin P.N."/>
            <person name="Rojo D."/>
            <person name="Ciordia S."/>
            <person name="Mena Md.C."/>
            <person name="Ferrer M."/>
            <person name="Smedile F."/>
            <person name="Messina E."/>
            <person name="La Cono V."/>
            <person name="Yakimov M.M."/>
        </authorList>
    </citation>
    <scope>NUCLEOTIDE SEQUENCE [LARGE SCALE GENOMIC DNA]</scope>
    <source>
        <strain evidence="3 4">HTSR1</strain>
    </source>
</reference>
<proteinExistence type="predicted"/>
<protein>
    <submittedName>
        <fullName evidence="3">Nucleic acid binding OB-fold tRNA/helicase-type</fullName>
    </submittedName>
</protein>
<evidence type="ECO:0000259" key="2">
    <source>
        <dbReference type="PROSITE" id="PS50126"/>
    </source>
</evidence>
<dbReference type="SMART" id="SM00316">
    <property type="entry name" value="S1"/>
    <property type="match status" value="1"/>
</dbReference>
<dbReference type="InterPro" id="IPR012340">
    <property type="entry name" value="NA-bd_OB-fold"/>
</dbReference>
<dbReference type="STRING" id="1873524.HSR6_0705"/>
<gene>
    <name evidence="3" type="ORF">HTSR_0679</name>
</gene>
<feature type="region of interest" description="Disordered" evidence="1">
    <location>
        <begin position="91"/>
        <end position="200"/>
    </location>
</feature>
<keyword evidence="3" id="KW-0067">ATP-binding</keyword>
<dbReference type="Proteomes" id="UP000185608">
    <property type="component" value="Chromosome"/>
</dbReference>
<dbReference type="PATRIC" id="fig|1855411.3.peg.679"/>
<keyword evidence="3" id="KW-0547">Nucleotide-binding</keyword>
<name>A0A1D8S3G2_9EURY</name>
<sequence>MFFEFRGQHPNQLTPNRYYRGTVDGFAEFGVFVDIGPVTGLLHRSEIPKRLESLDWDAGDAVFVQVLDVHDNGNIDLGWSLRQEPREFRGRLIDDPDLGAPVLPEKADGEDDTEEPDSEDERGEPSAVDRDDSETSTTDGGQAKSAQPIESKDAEAEAVDETEPTSEETGTEAAEEPDTAQVEESDTESTADEEEPARVPVVDLDAALDETVVVEGTVSDVRQTAGPTVFQVEDETGVVDCAAFEEAGVRAYPAVEVDDVVRIVGIVEEHRGDVQVETEELSVLEGPAADRVADRRETALAERAEPTSTTLLVEDPSVAAIQEDLVAAATTIRRAVIESRPVVIRHTATLEGYVGGTALERALLPLIREEHAEAGAEYHYVDRRPLSDPIYDVEAATSDVTDMLEAADRHDETQPLFVLVDAGSTLESVDGLSLLSIYDAGSVVVDGGYADADATDTADVLVSPTAAGGSPLSTGVLGSHLAALVNDAVREDLAHLPATSFWTEPPEIYADLASDAGYDLETTTDIRNAVALEAFYQSYEDKRELISDLFWAEDNAALATPLSEQFETKLETELATACPHLERREDDGVQIDVLDVAEYTHRYDFPPTELLLAELHRREAEASGPMVTIALDEDELFLERSTALDVRAIGEAVADRVPGGGVTPRGGRDGRIEFLSGRREAVLEAVIEEVSVWLG</sequence>
<organism evidence="3 4">
    <name type="scientific">Halodesulfurarchaeum formicicum</name>
    <dbReference type="NCBI Taxonomy" id="1873524"/>
    <lineage>
        <taxon>Archaea</taxon>
        <taxon>Methanobacteriati</taxon>
        <taxon>Methanobacteriota</taxon>
        <taxon>Stenosarchaea group</taxon>
        <taxon>Halobacteria</taxon>
        <taxon>Halobacteriales</taxon>
        <taxon>Halobacteriaceae</taxon>
        <taxon>Halodesulfurarchaeum</taxon>
    </lineage>
</organism>
<dbReference type="GO" id="GO:0003676">
    <property type="term" value="F:nucleic acid binding"/>
    <property type="evidence" value="ECO:0007669"/>
    <property type="project" value="InterPro"/>
</dbReference>
<dbReference type="InterPro" id="IPR004365">
    <property type="entry name" value="NA-bd_OB_tRNA"/>
</dbReference>
<dbReference type="EMBL" id="CP016070">
    <property type="protein sequence ID" value="AOW79871.1"/>
    <property type="molecule type" value="Genomic_DNA"/>
</dbReference>
<evidence type="ECO:0000313" key="4">
    <source>
        <dbReference type="Proteomes" id="UP000185608"/>
    </source>
</evidence>